<sequence length="347" mass="39279">MSKAYWKCHAAEPQHDALSVISTIINILCLVLNCAMLVFVFLLNGRPRFFLVHLRALTAAVVIFCFIKIFHYVIPSRIINADLTIAPILCHLWTSRYIFFVAYTFVMLILNFIVGNRAIQIVWKYQYSFSTSLLSELASVSVICGISIISMIPQTFIVQWDGTQCKCLDTSLPYGKLVSLYTQTFVHFGLTVVFSFINLSLSCYKIFYWVRHTPPEQLSDTWNILALPGTTKEQMEAFSRPQGWMTATLCTVPLSVNFLTLNIIKTWHTFVCALGLCTIIINSPIVRVGVLLSDLQLVILPTIFAIYLPALRDLSVRVCQKLSSLSRRLCNLPCKSASTEQQPIQNQ</sequence>
<protein>
    <submittedName>
        <fullName evidence="4">G_PROTEIN_RECEP_F1_2 domain-containing protein</fullName>
    </submittedName>
</protein>
<feature type="transmembrane region" description="Helical" evidence="1">
    <location>
        <begin position="137"/>
        <end position="160"/>
    </location>
</feature>
<dbReference type="Proteomes" id="UP000275846">
    <property type="component" value="Unassembled WGS sequence"/>
</dbReference>
<reference evidence="4" key="1">
    <citation type="submission" date="2016-06" db="UniProtKB">
        <authorList>
            <consortium name="WormBaseParasite"/>
        </authorList>
    </citation>
    <scope>IDENTIFICATION</scope>
</reference>
<keyword evidence="1" id="KW-1133">Transmembrane helix</keyword>
<keyword evidence="3" id="KW-1185">Reference proteome</keyword>
<dbReference type="AlphaFoldDB" id="A0A183SF59"/>
<feature type="transmembrane region" description="Helical" evidence="1">
    <location>
        <begin position="291"/>
        <end position="311"/>
    </location>
</feature>
<proteinExistence type="predicted"/>
<feature type="transmembrane region" description="Helical" evidence="1">
    <location>
        <begin position="267"/>
        <end position="285"/>
    </location>
</feature>
<evidence type="ECO:0000313" key="2">
    <source>
        <dbReference type="EMBL" id="VDL89242.1"/>
    </source>
</evidence>
<gene>
    <name evidence="2" type="ORF">SSLN_LOCUS2857</name>
</gene>
<feature type="transmembrane region" description="Helical" evidence="1">
    <location>
        <begin position="20"/>
        <end position="42"/>
    </location>
</feature>
<dbReference type="STRING" id="70667.A0A183SF59"/>
<evidence type="ECO:0000313" key="3">
    <source>
        <dbReference type="Proteomes" id="UP000275846"/>
    </source>
</evidence>
<organism evidence="4">
    <name type="scientific">Schistocephalus solidus</name>
    <name type="common">Tapeworm</name>
    <dbReference type="NCBI Taxonomy" id="70667"/>
    <lineage>
        <taxon>Eukaryota</taxon>
        <taxon>Metazoa</taxon>
        <taxon>Spiralia</taxon>
        <taxon>Lophotrochozoa</taxon>
        <taxon>Platyhelminthes</taxon>
        <taxon>Cestoda</taxon>
        <taxon>Eucestoda</taxon>
        <taxon>Diphyllobothriidea</taxon>
        <taxon>Diphyllobothriidae</taxon>
        <taxon>Schistocephalus</taxon>
    </lineage>
</organism>
<keyword evidence="1" id="KW-0472">Membrane</keyword>
<dbReference type="WBParaSite" id="SSLN_0000295201-mRNA-1">
    <property type="protein sequence ID" value="SSLN_0000295201-mRNA-1"/>
    <property type="gene ID" value="SSLN_0000295201"/>
</dbReference>
<dbReference type="EMBL" id="UYSU01032357">
    <property type="protein sequence ID" value="VDL89242.1"/>
    <property type="molecule type" value="Genomic_DNA"/>
</dbReference>
<feature type="transmembrane region" description="Helical" evidence="1">
    <location>
        <begin position="180"/>
        <end position="201"/>
    </location>
</feature>
<reference evidence="2 3" key="2">
    <citation type="submission" date="2018-11" db="EMBL/GenBank/DDBJ databases">
        <authorList>
            <consortium name="Pathogen Informatics"/>
        </authorList>
    </citation>
    <scope>NUCLEOTIDE SEQUENCE [LARGE SCALE GENOMIC DNA]</scope>
    <source>
        <strain evidence="2 3">NST_G2</strain>
    </source>
</reference>
<keyword evidence="1" id="KW-0812">Transmembrane</keyword>
<accession>A0A183SF59</accession>
<name>A0A183SF59_SCHSO</name>
<feature type="transmembrane region" description="Helical" evidence="1">
    <location>
        <begin position="97"/>
        <end position="116"/>
    </location>
</feature>
<feature type="transmembrane region" description="Helical" evidence="1">
    <location>
        <begin position="54"/>
        <end position="74"/>
    </location>
</feature>
<dbReference type="OrthoDB" id="6273180at2759"/>
<evidence type="ECO:0000313" key="4">
    <source>
        <dbReference type="WBParaSite" id="SSLN_0000295201-mRNA-1"/>
    </source>
</evidence>
<evidence type="ECO:0000256" key="1">
    <source>
        <dbReference type="SAM" id="Phobius"/>
    </source>
</evidence>